<proteinExistence type="predicted"/>
<reference evidence="3" key="1">
    <citation type="submission" date="2018-04" db="EMBL/GenBank/DDBJ databases">
        <title>Whole genome sequencing of Hypsizygus marmoreus.</title>
        <authorList>
            <person name="Choi I.-G."/>
            <person name="Min B."/>
            <person name="Kim J.-G."/>
            <person name="Kim S."/>
            <person name="Oh Y.-L."/>
            <person name="Kong W.-S."/>
            <person name="Park H."/>
            <person name="Jeong J."/>
            <person name="Song E.-S."/>
        </authorList>
    </citation>
    <scope>NUCLEOTIDE SEQUENCE [LARGE SCALE GENOMIC DNA]</scope>
    <source>
        <strain evidence="3">51987-8</strain>
    </source>
</reference>
<feature type="compositionally biased region" description="Basic residues" evidence="1">
    <location>
        <begin position="113"/>
        <end position="129"/>
    </location>
</feature>
<protein>
    <submittedName>
        <fullName evidence="3">Uncharacterized protein</fullName>
    </submittedName>
</protein>
<organism evidence="3 4">
    <name type="scientific">Hypsizygus marmoreus</name>
    <name type="common">White beech mushroom</name>
    <name type="synonym">Agaricus marmoreus</name>
    <dbReference type="NCBI Taxonomy" id="39966"/>
    <lineage>
        <taxon>Eukaryota</taxon>
        <taxon>Fungi</taxon>
        <taxon>Dikarya</taxon>
        <taxon>Basidiomycota</taxon>
        <taxon>Agaricomycotina</taxon>
        <taxon>Agaricomycetes</taxon>
        <taxon>Agaricomycetidae</taxon>
        <taxon>Agaricales</taxon>
        <taxon>Tricholomatineae</taxon>
        <taxon>Lyophyllaceae</taxon>
        <taxon>Hypsizygus</taxon>
    </lineage>
</organism>
<evidence type="ECO:0000256" key="2">
    <source>
        <dbReference type="SAM" id="SignalP"/>
    </source>
</evidence>
<feature type="compositionally biased region" description="Basic and acidic residues" evidence="1">
    <location>
        <begin position="40"/>
        <end position="51"/>
    </location>
</feature>
<accession>A0A369JKZ8</accession>
<feature type="region of interest" description="Disordered" evidence="1">
    <location>
        <begin position="17"/>
        <end position="64"/>
    </location>
</feature>
<name>A0A369JKZ8_HYPMA</name>
<keyword evidence="4" id="KW-1185">Reference proteome</keyword>
<dbReference type="EMBL" id="LUEZ02000080">
    <property type="protein sequence ID" value="RDB19476.1"/>
    <property type="molecule type" value="Genomic_DNA"/>
</dbReference>
<evidence type="ECO:0000313" key="4">
    <source>
        <dbReference type="Proteomes" id="UP000076154"/>
    </source>
</evidence>
<feature type="signal peptide" evidence="2">
    <location>
        <begin position="1"/>
        <end position="20"/>
    </location>
</feature>
<feature type="region of interest" description="Disordered" evidence="1">
    <location>
        <begin position="84"/>
        <end position="129"/>
    </location>
</feature>
<dbReference type="Proteomes" id="UP000076154">
    <property type="component" value="Unassembled WGS sequence"/>
</dbReference>
<evidence type="ECO:0000256" key="1">
    <source>
        <dbReference type="SAM" id="MobiDB-lite"/>
    </source>
</evidence>
<dbReference type="InParanoid" id="A0A369JKZ8"/>
<feature type="chain" id="PRO_5017066820" evidence="2">
    <location>
        <begin position="21"/>
        <end position="129"/>
    </location>
</feature>
<keyword evidence="2" id="KW-0732">Signal</keyword>
<dbReference type="AlphaFoldDB" id="A0A369JKZ8"/>
<evidence type="ECO:0000313" key="3">
    <source>
        <dbReference type="EMBL" id="RDB19476.1"/>
    </source>
</evidence>
<sequence>MKFVFILALALVGQATSTLGSGTGDLSEEVGSSTTYKAHGNTEESPPREDPMSPALRIQQPDNIDLLNPPTLAVFQAPSAAQNALPLPLRNKHRSYPGLSTSPHHSKPDSWSRRRRKPHRLHHMIHRHP</sequence>
<comment type="caution">
    <text evidence="3">The sequence shown here is derived from an EMBL/GenBank/DDBJ whole genome shotgun (WGS) entry which is preliminary data.</text>
</comment>
<gene>
    <name evidence="3" type="ORF">Hypma_013690</name>
</gene>